<keyword evidence="3" id="KW-1185">Reference proteome</keyword>
<accession>A0A0P9CR13</accession>
<proteinExistence type="predicted"/>
<protein>
    <recommendedName>
        <fullName evidence="4">CoxE</fullName>
    </recommendedName>
</protein>
<evidence type="ECO:0008006" key="4">
    <source>
        <dbReference type="Google" id="ProtNLM"/>
    </source>
</evidence>
<evidence type="ECO:0000256" key="1">
    <source>
        <dbReference type="SAM" id="MobiDB-lite"/>
    </source>
</evidence>
<dbReference type="Proteomes" id="UP000050509">
    <property type="component" value="Unassembled WGS sequence"/>
</dbReference>
<name>A0A0P9CR13_9CHLR</name>
<feature type="non-terminal residue" evidence="2">
    <location>
        <position position="140"/>
    </location>
</feature>
<organism evidence="2 3">
    <name type="scientific">Kouleothrix aurantiaca</name>
    <dbReference type="NCBI Taxonomy" id="186479"/>
    <lineage>
        <taxon>Bacteria</taxon>
        <taxon>Bacillati</taxon>
        <taxon>Chloroflexota</taxon>
        <taxon>Chloroflexia</taxon>
        <taxon>Chloroflexales</taxon>
        <taxon>Roseiflexineae</taxon>
        <taxon>Roseiflexaceae</taxon>
        <taxon>Kouleothrix</taxon>
    </lineage>
</organism>
<feature type="region of interest" description="Disordered" evidence="1">
    <location>
        <begin position="74"/>
        <end position="117"/>
    </location>
</feature>
<comment type="caution">
    <text evidence="2">The sequence shown here is derived from an EMBL/GenBank/DDBJ whole genome shotgun (WGS) entry which is preliminary data.</text>
</comment>
<evidence type="ECO:0000313" key="3">
    <source>
        <dbReference type="Proteomes" id="UP000050509"/>
    </source>
</evidence>
<feature type="compositionally biased region" description="Pro residues" evidence="1">
    <location>
        <begin position="87"/>
        <end position="98"/>
    </location>
</feature>
<evidence type="ECO:0000313" key="2">
    <source>
        <dbReference type="EMBL" id="KPV48135.1"/>
    </source>
</evidence>
<gene>
    <name evidence="2" type="ORF">SE17_39690</name>
</gene>
<reference evidence="2 3" key="1">
    <citation type="submission" date="2015-09" db="EMBL/GenBank/DDBJ databases">
        <title>Draft genome sequence of Kouleothrix aurantiaca JCM 19913.</title>
        <authorList>
            <person name="Hemp J."/>
        </authorList>
    </citation>
    <scope>NUCLEOTIDE SEQUENCE [LARGE SCALE GENOMIC DNA]</scope>
    <source>
        <strain evidence="2 3">COM-B</strain>
    </source>
</reference>
<dbReference type="EMBL" id="LJCR01002914">
    <property type="protein sequence ID" value="KPV48135.1"/>
    <property type="molecule type" value="Genomic_DNA"/>
</dbReference>
<sequence length="140" mass="14547">MTSAPLPLQALFEELRRAGLPLGTGEYLLLVRALRGGYGLADRAALRRLCHTLWTHSLEEQQLLDYHFDQLLSQPPPATSTDISGEAPPPVPELPAPKPLVLGDEDDAPAPAGAAAPLPAPLAADQAARVLAHLGGGGAG</sequence>
<dbReference type="AlphaFoldDB" id="A0A0P9CR13"/>